<evidence type="ECO:0000256" key="1">
    <source>
        <dbReference type="SAM" id="MobiDB-lite"/>
    </source>
</evidence>
<keyword evidence="3" id="KW-1185">Reference proteome</keyword>
<organism evidence="2 3">
    <name type="scientific">Didymella exigua CBS 183.55</name>
    <dbReference type="NCBI Taxonomy" id="1150837"/>
    <lineage>
        <taxon>Eukaryota</taxon>
        <taxon>Fungi</taxon>
        <taxon>Dikarya</taxon>
        <taxon>Ascomycota</taxon>
        <taxon>Pezizomycotina</taxon>
        <taxon>Dothideomycetes</taxon>
        <taxon>Pleosporomycetidae</taxon>
        <taxon>Pleosporales</taxon>
        <taxon>Pleosporineae</taxon>
        <taxon>Didymellaceae</taxon>
        <taxon>Didymella</taxon>
    </lineage>
</organism>
<dbReference type="RefSeq" id="XP_033442901.1">
    <property type="nucleotide sequence ID" value="XM_033587076.1"/>
</dbReference>
<dbReference type="GeneID" id="54344722"/>
<reference evidence="2" key="1">
    <citation type="journal article" date="2020" name="Stud. Mycol.">
        <title>101 Dothideomycetes genomes: a test case for predicting lifestyles and emergence of pathogens.</title>
        <authorList>
            <person name="Haridas S."/>
            <person name="Albert R."/>
            <person name="Binder M."/>
            <person name="Bloem J."/>
            <person name="Labutti K."/>
            <person name="Salamov A."/>
            <person name="Andreopoulos B."/>
            <person name="Baker S."/>
            <person name="Barry K."/>
            <person name="Bills G."/>
            <person name="Bluhm B."/>
            <person name="Cannon C."/>
            <person name="Castanera R."/>
            <person name="Culley D."/>
            <person name="Daum C."/>
            <person name="Ezra D."/>
            <person name="Gonzalez J."/>
            <person name="Henrissat B."/>
            <person name="Kuo A."/>
            <person name="Liang C."/>
            <person name="Lipzen A."/>
            <person name="Lutzoni F."/>
            <person name="Magnuson J."/>
            <person name="Mondo S."/>
            <person name="Nolan M."/>
            <person name="Ohm R."/>
            <person name="Pangilinan J."/>
            <person name="Park H.-J."/>
            <person name="Ramirez L."/>
            <person name="Alfaro M."/>
            <person name="Sun H."/>
            <person name="Tritt A."/>
            <person name="Yoshinaga Y."/>
            <person name="Zwiers L.-H."/>
            <person name="Turgeon B."/>
            <person name="Goodwin S."/>
            <person name="Spatafora J."/>
            <person name="Crous P."/>
            <person name="Grigoriev I."/>
        </authorList>
    </citation>
    <scope>NUCLEOTIDE SEQUENCE</scope>
    <source>
        <strain evidence="2">CBS 183.55</strain>
    </source>
</reference>
<dbReference type="OrthoDB" id="4760831at2759"/>
<feature type="region of interest" description="Disordered" evidence="1">
    <location>
        <begin position="43"/>
        <end position="71"/>
    </location>
</feature>
<proteinExistence type="predicted"/>
<accession>A0A6A5R637</accession>
<dbReference type="AlphaFoldDB" id="A0A6A5R637"/>
<name>A0A6A5R637_9PLEO</name>
<protein>
    <submittedName>
        <fullName evidence="2">Uncharacterized protein</fullName>
    </submittedName>
</protein>
<gene>
    <name evidence="2" type="ORF">M421DRAFT_104941</name>
</gene>
<evidence type="ECO:0000313" key="3">
    <source>
        <dbReference type="Proteomes" id="UP000800082"/>
    </source>
</evidence>
<dbReference type="Proteomes" id="UP000800082">
    <property type="component" value="Unassembled WGS sequence"/>
</dbReference>
<feature type="region of interest" description="Disordered" evidence="1">
    <location>
        <begin position="413"/>
        <end position="477"/>
    </location>
</feature>
<evidence type="ECO:0000313" key="2">
    <source>
        <dbReference type="EMBL" id="KAF1922648.1"/>
    </source>
</evidence>
<feature type="compositionally biased region" description="Polar residues" evidence="1">
    <location>
        <begin position="462"/>
        <end position="477"/>
    </location>
</feature>
<dbReference type="EMBL" id="ML979019">
    <property type="protein sequence ID" value="KAF1922648.1"/>
    <property type="molecule type" value="Genomic_DNA"/>
</dbReference>
<sequence>MTIQFCSTARLGEAMTTDAINKQTNSFGHKVIHADIKVTGIDDASQSGEISPSPDKLLEPSTSSPTDDADKQRADHMRIWWDEAIAKNMSLPEGYTDVSVLIIKWDDELDELKTWPEVEELDAVFRDRFRYTTEIVELNMKGKPQLQLKSRIGKFIEEHDGPNNLLIVYYTGHGVYQENEKYLQLAACINPREGKGFHKDAHANWDKIEKILRSDDNDSDVLTILDTCYSSNMTKSAKQATRKFELLSACPIDQVTAAPGPWSFTRALIDNLRDLAKTYGDKPFSTFHLNQRICMDQRRLLTPSHLWHRLPNDQHILLAPLKPYMGQAQRMPELAKAPRGYLTLQFALRDDTLNQVQIEFLTTKLAKAFENKALLGLSRVDWLGIKPTRIAAQFNRTTLAVYAVTQWKKYLTSKREARQSQQRPAELAPMDADTDNDAARSRRKRSLELHGDVTAAKRRCTDNSQPMLSPVSDTWRS</sequence>
<dbReference type="Gene3D" id="3.40.50.1460">
    <property type="match status" value="1"/>
</dbReference>